<proteinExistence type="predicted"/>
<organism evidence="1 2">
    <name type="scientific">Neorhizobium petrolearium</name>
    <dbReference type="NCBI Taxonomy" id="515361"/>
    <lineage>
        <taxon>Bacteria</taxon>
        <taxon>Pseudomonadati</taxon>
        <taxon>Pseudomonadota</taxon>
        <taxon>Alphaproteobacteria</taxon>
        <taxon>Hyphomicrobiales</taxon>
        <taxon>Rhizobiaceae</taxon>
        <taxon>Rhizobium/Agrobacterium group</taxon>
        <taxon>Neorhizobium</taxon>
    </lineage>
</organism>
<keyword evidence="2" id="KW-1185">Reference proteome</keyword>
<name>A0ABY8M1Z3_9HYPH</name>
<dbReference type="Proteomes" id="UP001227095">
    <property type="component" value="Chromosome"/>
</dbReference>
<evidence type="ECO:0000313" key="1">
    <source>
        <dbReference type="EMBL" id="WGI67764.1"/>
    </source>
</evidence>
<dbReference type="EMBL" id="CP123000">
    <property type="protein sequence ID" value="WGI67764.1"/>
    <property type="molecule type" value="Genomic_DNA"/>
</dbReference>
<reference evidence="1 2" key="1">
    <citation type="submission" date="2023-04" db="EMBL/GenBank/DDBJ databases">
        <title>Neorhizobium petrolearium OS53, complete genome.</title>
        <authorList>
            <person name="Yu T."/>
        </authorList>
    </citation>
    <scope>NUCLEOTIDE SEQUENCE [LARGE SCALE GENOMIC DNA]</scope>
    <source>
        <strain evidence="1 2">OS53</strain>
    </source>
</reference>
<dbReference type="RefSeq" id="WP_227704533.1">
    <property type="nucleotide sequence ID" value="NZ_CP123000.1"/>
</dbReference>
<protein>
    <recommendedName>
        <fullName evidence="3">Lipoprotein</fullName>
    </recommendedName>
</protein>
<evidence type="ECO:0008006" key="3">
    <source>
        <dbReference type="Google" id="ProtNLM"/>
    </source>
</evidence>
<evidence type="ECO:0000313" key="2">
    <source>
        <dbReference type="Proteomes" id="UP001227095"/>
    </source>
</evidence>
<gene>
    <name evidence="1" type="ORF">QEO92_22705</name>
</gene>
<sequence length="108" mass="11103">MSLLTGCGSITVPAAGVTSTGERFTGSATASMSAGTFEMTGTSGNRCNGTYDQFSTAKRLSVPFTCTGGQRGTIDLVRDNDLMGGEGTATFTDGTTAKIQFGKKRVRA</sequence>
<accession>A0ABY8M1Z3</accession>